<sequence>MEVNQAIDIVVHHLQEESGLLLKIGLNEGIDQKAFDELIEAMKFLADDFQNVNEIPKRLSACFIDLTPYFMRSIDWYSEADKEKIEDIRDAVVSMANDICS</sequence>
<dbReference type="AlphaFoldDB" id="A0A0C5VFY4"/>
<dbReference type="STRING" id="1445510.YC6258_00231"/>
<keyword evidence="2" id="KW-1185">Reference proteome</keyword>
<dbReference type="OrthoDB" id="6902921at2"/>
<organism evidence="1 2">
    <name type="scientific">Gynuella sunshinyii YC6258</name>
    <dbReference type="NCBI Taxonomy" id="1445510"/>
    <lineage>
        <taxon>Bacteria</taxon>
        <taxon>Pseudomonadati</taxon>
        <taxon>Pseudomonadota</taxon>
        <taxon>Gammaproteobacteria</taxon>
        <taxon>Oceanospirillales</taxon>
        <taxon>Saccharospirillaceae</taxon>
        <taxon>Gynuella</taxon>
    </lineage>
</organism>
<dbReference type="RefSeq" id="WP_044615392.1">
    <property type="nucleotide sequence ID" value="NZ_CP007142.1"/>
</dbReference>
<dbReference type="KEGG" id="gsn:YC6258_00231"/>
<protein>
    <submittedName>
        <fullName evidence="1">Uncharacterized protein</fullName>
    </submittedName>
</protein>
<name>A0A0C5VFY4_9GAMM</name>
<proteinExistence type="predicted"/>
<evidence type="ECO:0000313" key="1">
    <source>
        <dbReference type="EMBL" id="AJQ92283.1"/>
    </source>
</evidence>
<accession>A0A0C5VFY4</accession>
<reference evidence="1 2" key="1">
    <citation type="submission" date="2014-01" db="EMBL/GenBank/DDBJ databases">
        <title>Full genme sequencing of cellulolytic bacterium Gynuella sunshinyii YC6258T gen. nov., sp. nov.</title>
        <authorList>
            <person name="Khan H."/>
            <person name="Chung E.J."/>
            <person name="Chung Y.R."/>
        </authorList>
    </citation>
    <scope>NUCLEOTIDE SEQUENCE [LARGE SCALE GENOMIC DNA]</scope>
    <source>
        <strain evidence="1 2">YC6258</strain>
    </source>
</reference>
<evidence type="ECO:0000313" key="2">
    <source>
        <dbReference type="Proteomes" id="UP000032266"/>
    </source>
</evidence>
<dbReference type="EMBL" id="CP007142">
    <property type="protein sequence ID" value="AJQ92283.1"/>
    <property type="molecule type" value="Genomic_DNA"/>
</dbReference>
<dbReference type="HOGENOM" id="CLU_179911_0_0_6"/>
<dbReference type="Proteomes" id="UP000032266">
    <property type="component" value="Chromosome"/>
</dbReference>
<gene>
    <name evidence="1" type="ORF">YC6258_00231</name>
</gene>